<evidence type="ECO:0000313" key="3">
    <source>
        <dbReference type="Proteomes" id="UP000799118"/>
    </source>
</evidence>
<keyword evidence="1" id="KW-0732">Signal</keyword>
<name>A0A6A4IE38_9AGAR</name>
<dbReference type="Proteomes" id="UP000799118">
    <property type="component" value="Unassembled WGS sequence"/>
</dbReference>
<gene>
    <name evidence="2" type="ORF">BT96DRAFT_913564</name>
</gene>
<sequence length="421" mass="47010">MKLTLPAIAYLPTLAISAVCTRWRSLTLASPSLWSHLRLETAPDRIRTVLDMQAHCQGGFMSTLQLYLDRSVDTPLMIGLQTTGTLKYSDSTPPALNLLLQHTCRWRTFSYIGDYRLTNCMGLSLSFPILENLSLNGLRSTLDCFANAPKLRAVRTNDLEIHSNFPWTQLTSLDIRPSGGGDIDFLHRCPRLTVLKLQRSSWLKLGPGSVFLASLESFTFNDFIGQLKTLEDMFYIFTFPSLGELIVCSKDSFGANRVKWPPDAFSAFISRSSCTLTTLSLRNITISDVNLIAALRLVPSLTTFSIDGLMNSSGGSPITSHLLWSLTYHGFDSALLPKLRFLSMKLRRTSFDDAAFVRMVSSRWMPDHVYAAAIGIACLRSLVLHFAEREVDKGAYRPLFDLDRKGMRVVIAGTEMKGTKV</sequence>
<dbReference type="OrthoDB" id="3270987at2759"/>
<proteinExistence type="predicted"/>
<feature type="signal peptide" evidence="1">
    <location>
        <begin position="1"/>
        <end position="17"/>
    </location>
</feature>
<feature type="chain" id="PRO_5025505177" description="F-box domain-containing protein" evidence="1">
    <location>
        <begin position="18"/>
        <end position="421"/>
    </location>
</feature>
<evidence type="ECO:0000313" key="2">
    <source>
        <dbReference type="EMBL" id="KAE9408849.1"/>
    </source>
</evidence>
<reference evidence="2" key="1">
    <citation type="journal article" date="2019" name="Environ. Microbiol.">
        <title>Fungal ecological strategies reflected in gene transcription - a case study of two litter decomposers.</title>
        <authorList>
            <person name="Barbi F."/>
            <person name="Kohler A."/>
            <person name="Barry K."/>
            <person name="Baskaran P."/>
            <person name="Daum C."/>
            <person name="Fauchery L."/>
            <person name="Ihrmark K."/>
            <person name="Kuo A."/>
            <person name="LaButti K."/>
            <person name="Lipzen A."/>
            <person name="Morin E."/>
            <person name="Grigoriev I.V."/>
            <person name="Henrissat B."/>
            <person name="Lindahl B."/>
            <person name="Martin F."/>
        </authorList>
    </citation>
    <scope>NUCLEOTIDE SEQUENCE</scope>
    <source>
        <strain evidence="2">JB14</strain>
    </source>
</reference>
<dbReference type="AlphaFoldDB" id="A0A6A4IE38"/>
<dbReference type="EMBL" id="ML769389">
    <property type="protein sequence ID" value="KAE9408849.1"/>
    <property type="molecule type" value="Genomic_DNA"/>
</dbReference>
<organism evidence="2 3">
    <name type="scientific">Gymnopus androsaceus JB14</name>
    <dbReference type="NCBI Taxonomy" id="1447944"/>
    <lineage>
        <taxon>Eukaryota</taxon>
        <taxon>Fungi</taxon>
        <taxon>Dikarya</taxon>
        <taxon>Basidiomycota</taxon>
        <taxon>Agaricomycotina</taxon>
        <taxon>Agaricomycetes</taxon>
        <taxon>Agaricomycetidae</taxon>
        <taxon>Agaricales</taxon>
        <taxon>Marasmiineae</taxon>
        <taxon>Omphalotaceae</taxon>
        <taxon>Gymnopus</taxon>
    </lineage>
</organism>
<evidence type="ECO:0008006" key="4">
    <source>
        <dbReference type="Google" id="ProtNLM"/>
    </source>
</evidence>
<dbReference type="SUPFAM" id="SSF52047">
    <property type="entry name" value="RNI-like"/>
    <property type="match status" value="1"/>
</dbReference>
<dbReference type="InterPro" id="IPR032675">
    <property type="entry name" value="LRR_dom_sf"/>
</dbReference>
<protein>
    <recommendedName>
        <fullName evidence="4">F-box domain-containing protein</fullName>
    </recommendedName>
</protein>
<dbReference type="Gene3D" id="3.80.10.10">
    <property type="entry name" value="Ribonuclease Inhibitor"/>
    <property type="match status" value="1"/>
</dbReference>
<keyword evidence="3" id="KW-1185">Reference proteome</keyword>
<accession>A0A6A4IE38</accession>
<evidence type="ECO:0000256" key="1">
    <source>
        <dbReference type="SAM" id="SignalP"/>
    </source>
</evidence>